<organism evidence="1 2">
    <name type="scientific">Ephemerocybe angulata</name>
    <dbReference type="NCBI Taxonomy" id="980116"/>
    <lineage>
        <taxon>Eukaryota</taxon>
        <taxon>Fungi</taxon>
        <taxon>Dikarya</taxon>
        <taxon>Basidiomycota</taxon>
        <taxon>Agaricomycotina</taxon>
        <taxon>Agaricomycetes</taxon>
        <taxon>Agaricomycetidae</taxon>
        <taxon>Agaricales</taxon>
        <taxon>Agaricineae</taxon>
        <taxon>Psathyrellaceae</taxon>
        <taxon>Ephemerocybe</taxon>
    </lineage>
</organism>
<comment type="caution">
    <text evidence="1">The sequence shown here is derived from an EMBL/GenBank/DDBJ whole genome shotgun (WGS) entry which is preliminary data.</text>
</comment>
<dbReference type="Proteomes" id="UP000521943">
    <property type="component" value="Unassembled WGS sequence"/>
</dbReference>
<protein>
    <submittedName>
        <fullName evidence="1">Uncharacterized protein</fullName>
    </submittedName>
</protein>
<gene>
    <name evidence="1" type="ORF">DFP72DRAFT_1126805</name>
</gene>
<evidence type="ECO:0000313" key="2">
    <source>
        <dbReference type="Proteomes" id="UP000521943"/>
    </source>
</evidence>
<dbReference type="OrthoDB" id="9991317at2759"/>
<proteinExistence type="predicted"/>
<evidence type="ECO:0000313" key="1">
    <source>
        <dbReference type="EMBL" id="KAF6753988.1"/>
    </source>
</evidence>
<dbReference type="Gene3D" id="1.25.40.10">
    <property type="entry name" value="Tetratricopeptide repeat domain"/>
    <property type="match status" value="1"/>
</dbReference>
<dbReference type="EMBL" id="JACGCI010000036">
    <property type="protein sequence ID" value="KAF6753988.1"/>
    <property type="molecule type" value="Genomic_DNA"/>
</dbReference>
<accession>A0A8H6HVI0</accession>
<dbReference type="InterPro" id="IPR011990">
    <property type="entry name" value="TPR-like_helical_dom_sf"/>
</dbReference>
<name>A0A8H6HVI0_9AGAR</name>
<dbReference type="SUPFAM" id="SSF48452">
    <property type="entry name" value="TPR-like"/>
    <property type="match status" value="1"/>
</dbReference>
<keyword evidence="2" id="KW-1185">Reference proteome</keyword>
<dbReference type="AlphaFoldDB" id="A0A8H6HVI0"/>
<reference evidence="1 2" key="1">
    <citation type="submission" date="2020-07" db="EMBL/GenBank/DDBJ databases">
        <title>Comparative genomics of pyrophilous fungi reveals a link between fire events and developmental genes.</title>
        <authorList>
            <consortium name="DOE Joint Genome Institute"/>
            <person name="Steindorff A.S."/>
            <person name="Carver A."/>
            <person name="Calhoun S."/>
            <person name="Stillman K."/>
            <person name="Liu H."/>
            <person name="Lipzen A."/>
            <person name="Pangilinan J."/>
            <person name="Labutti K."/>
            <person name="Bruns T.D."/>
            <person name="Grigoriev I.V."/>
        </authorList>
    </citation>
    <scope>NUCLEOTIDE SEQUENCE [LARGE SCALE GENOMIC DNA]</scope>
    <source>
        <strain evidence="1 2">CBS 144469</strain>
    </source>
</reference>
<sequence length="231" mass="25550">MADNDTTNIPSLADGLVNDGRTLMEKFQETGDLIDSSEAISKLQRALEHTPDGHGTIPVILSFLALAFSSRFDVTDELRDLDEAISAGRRAVELATDEHPAVIPVYLTVLGVSLRSRFHRIGELPDLLEAISMMHRAVEVTPDGDLAMPERLENYASSLRLLFERTGDLQSLDEAISTYQKLMKLAPNGHGPAWIDPDDIRHPIRGWAIRRMDIHQNADTSAISTNPTCIK</sequence>